<name>A0A1W2TCL1_ROSNE</name>
<dbReference type="AlphaFoldDB" id="A0A1W2TCL1"/>
<reference evidence="1" key="1">
    <citation type="submission" date="2016-03" db="EMBL/GenBank/DDBJ databases">
        <title>Draft genome sequence of Rosellinia necatrix.</title>
        <authorList>
            <person name="Kanematsu S."/>
        </authorList>
    </citation>
    <scope>NUCLEOTIDE SEQUENCE [LARGE SCALE GENOMIC DNA]</scope>
    <source>
        <strain evidence="1">W97</strain>
    </source>
</reference>
<accession>A0A1W2TCL1</accession>
<proteinExistence type="predicted"/>
<evidence type="ECO:0000313" key="2">
    <source>
        <dbReference type="Proteomes" id="UP000054516"/>
    </source>
</evidence>
<gene>
    <name evidence="1" type="ORF">SAMD00023353_1300210</name>
</gene>
<keyword evidence="2" id="KW-1185">Reference proteome</keyword>
<dbReference type="OrthoDB" id="5203703at2759"/>
<organism evidence="1">
    <name type="scientific">Rosellinia necatrix</name>
    <name type="common">White root-rot fungus</name>
    <dbReference type="NCBI Taxonomy" id="77044"/>
    <lineage>
        <taxon>Eukaryota</taxon>
        <taxon>Fungi</taxon>
        <taxon>Dikarya</taxon>
        <taxon>Ascomycota</taxon>
        <taxon>Pezizomycotina</taxon>
        <taxon>Sordariomycetes</taxon>
        <taxon>Xylariomycetidae</taxon>
        <taxon>Xylariales</taxon>
        <taxon>Xylariaceae</taxon>
        <taxon>Rosellinia</taxon>
    </lineage>
</organism>
<evidence type="ECO:0000313" key="1">
    <source>
        <dbReference type="EMBL" id="GAP85701.1"/>
    </source>
</evidence>
<protein>
    <submittedName>
        <fullName evidence="1">Uncharacterized protein</fullName>
    </submittedName>
</protein>
<dbReference type="EMBL" id="DF977458">
    <property type="protein sequence ID" value="GAP85701.1"/>
    <property type="molecule type" value="Genomic_DNA"/>
</dbReference>
<dbReference type="Proteomes" id="UP000054516">
    <property type="component" value="Unassembled WGS sequence"/>
</dbReference>
<sequence>MSNTTTTCDLNYVPDFPEFVERQNFTVAALGTSDETRRGMEACCAPSPVRASGDCVLWCALPDGVGARDWVDCTNARVAVQHGYAYRTPAGAATTGAAAHPGLMGVVVVVMLVSGLRAW</sequence>